<dbReference type="InterPro" id="IPR011335">
    <property type="entry name" value="Restrct_endonuc-II-like"/>
</dbReference>
<dbReference type="SUPFAM" id="SSF52540">
    <property type="entry name" value="P-loop containing nucleoside triphosphate hydrolases"/>
    <property type="match status" value="1"/>
</dbReference>
<evidence type="ECO:0000313" key="3">
    <source>
        <dbReference type="Proteomes" id="UP001595812"/>
    </source>
</evidence>
<evidence type="ECO:0000259" key="1">
    <source>
        <dbReference type="Pfam" id="PF12705"/>
    </source>
</evidence>
<organism evidence="2 3">
    <name type="scientific">Winogradskyella maritima</name>
    <dbReference type="NCBI Taxonomy" id="1517766"/>
    <lineage>
        <taxon>Bacteria</taxon>
        <taxon>Pseudomonadati</taxon>
        <taxon>Bacteroidota</taxon>
        <taxon>Flavobacteriia</taxon>
        <taxon>Flavobacteriales</taxon>
        <taxon>Flavobacteriaceae</taxon>
        <taxon>Winogradskyella</taxon>
    </lineage>
</organism>
<dbReference type="Pfam" id="PF12705">
    <property type="entry name" value="PDDEXK_1"/>
    <property type="match status" value="1"/>
</dbReference>
<sequence length="913" mass="105084">MQTFIDEVLKSVLSKSFDFKNLIFVLPSKRAGTQLKKSLAESVTETTFSPLILSIEEFVEQLSELNPISNTELLFEFYKVYLKVTPQKDVESFESFAKWAQIIIQDFNEIDRYLIESNQIFDYLKDIQELKSHWANEDNRTQLIARYLSFWANLKTYYNSLKDTLIEKGVAYQGLMYREAVSNLKSYSEGTKSHHIFLGFNALNTAESQIIQHLLKSDSANIYWDVDAHFLENEIHDAGYFIRGHLKSWSYFDENPFHWKSQYYSHQKHIEIIGCAKSIGQAKQVGQLLKVLTLKHKTLANTAVVLGEESLLIPVLNSIPKEVKSANVTMGFPLRATPLASLFHKLFSLQSNRSESIYYKDVIDIISHESIQRLLVGQHALKSYIYKNNLTRLSIGDILSQNKADKTLLKLLFGDWNNQTGTALENVLSLIYTLKASLNEESKEDRLPLEYCYRFYTLFNELSNLNKTYPYLKDLKSLQLIFNELLNSETLDFIGEPFQGLQIMGMLETRVLDFENLIITSVNEGLLPAGKSQNSFIPYDVKLENALPTYKEKDAVYTYHFYRLLQRAKNIYILYNTEPDVLKGGEPSRFVKQLSLEGIHDVKLKNTIVPVPQSVSELKQIQKTEAVITSLKAIAEKGFSSSSLTNYIRNPIDFYHQKILGVSDMNEVEETVASNTLGSVIHNTLEDFYKPLEGELLSEDHIKDFKKRLDSKVKFHFEQLYNLQAIKYGKNLIIYEIAKRYVSNFLEQELDLLKKGNVIEIVAIETEERIKIDIEHLDFPVYLTGKVDRIDKLNGITRIIDYKSGRVDQAKVTVADWDALITDYDKYSKSFQVLSYALMMKNANRLTLPVEGGIISFKNLKSGFLKFTDKSEKGNTQTEISEAILDRFTIQLKTLISEICNPNIDFIEKELDR</sequence>
<dbReference type="RefSeq" id="WP_386097117.1">
    <property type="nucleotide sequence ID" value="NZ_JBHSAT010000004.1"/>
</dbReference>
<dbReference type="InterPro" id="IPR038726">
    <property type="entry name" value="PDDEXK_AddAB-type"/>
</dbReference>
<dbReference type="InterPro" id="IPR027417">
    <property type="entry name" value="P-loop_NTPase"/>
</dbReference>
<dbReference type="EMBL" id="JBHSAT010000004">
    <property type="protein sequence ID" value="MFC3876316.1"/>
    <property type="molecule type" value="Genomic_DNA"/>
</dbReference>
<dbReference type="Gene3D" id="3.90.320.10">
    <property type="match status" value="1"/>
</dbReference>
<reference evidence="3" key="1">
    <citation type="journal article" date="2019" name="Int. J. Syst. Evol. Microbiol.">
        <title>The Global Catalogue of Microorganisms (GCM) 10K type strain sequencing project: providing services to taxonomists for standard genome sequencing and annotation.</title>
        <authorList>
            <consortium name="The Broad Institute Genomics Platform"/>
            <consortium name="The Broad Institute Genome Sequencing Center for Infectious Disease"/>
            <person name="Wu L."/>
            <person name="Ma J."/>
        </authorList>
    </citation>
    <scope>NUCLEOTIDE SEQUENCE [LARGE SCALE GENOMIC DNA]</scope>
    <source>
        <strain evidence="3">CECT 8979</strain>
    </source>
</reference>
<dbReference type="SUPFAM" id="SSF52980">
    <property type="entry name" value="Restriction endonuclease-like"/>
    <property type="match status" value="1"/>
</dbReference>
<keyword evidence="3" id="KW-1185">Reference proteome</keyword>
<protein>
    <submittedName>
        <fullName evidence="2">PD-(D/E)XK nuclease family protein</fullName>
    </submittedName>
</protein>
<dbReference type="InterPro" id="IPR011604">
    <property type="entry name" value="PDDEXK-like_dom_sf"/>
</dbReference>
<evidence type="ECO:0000313" key="2">
    <source>
        <dbReference type="EMBL" id="MFC3876316.1"/>
    </source>
</evidence>
<gene>
    <name evidence="2" type="ORF">ACFOSX_03650</name>
</gene>
<dbReference type="Proteomes" id="UP001595812">
    <property type="component" value="Unassembled WGS sequence"/>
</dbReference>
<proteinExistence type="predicted"/>
<name>A0ABV8AHH3_9FLAO</name>
<feature type="domain" description="PD-(D/E)XK endonuclease-like" evidence="1">
    <location>
        <begin position="639"/>
        <end position="908"/>
    </location>
</feature>
<accession>A0ABV8AHH3</accession>
<comment type="caution">
    <text evidence="2">The sequence shown here is derived from an EMBL/GenBank/DDBJ whole genome shotgun (WGS) entry which is preliminary data.</text>
</comment>